<feature type="transmembrane region" description="Helical" evidence="2">
    <location>
        <begin position="15"/>
        <end position="36"/>
    </location>
</feature>
<evidence type="ECO:0000256" key="2">
    <source>
        <dbReference type="SAM" id="Phobius"/>
    </source>
</evidence>
<keyword evidence="4" id="KW-1185">Reference proteome</keyword>
<evidence type="ECO:0000256" key="1">
    <source>
        <dbReference type="SAM" id="MobiDB-lite"/>
    </source>
</evidence>
<gene>
    <name evidence="3" type="ORF">ACFFFR_06020</name>
</gene>
<name>A0ABV6P9Z7_9MICC</name>
<dbReference type="Proteomes" id="UP001589862">
    <property type="component" value="Unassembled WGS sequence"/>
</dbReference>
<protein>
    <submittedName>
        <fullName evidence="3">Uncharacterized protein</fullName>
    </submittedName>
</protein>
<keyword evidence="2" id="KW-0472">Membrane</keyword>
<keyword evidence="2" id="KW-0812">Transmembrane</keyword>
<feature type="compositionally biased region" description="Polar residues" evidence="1">
    <location>
        <begin position="75"/>
        <end position="84"/>
    </location>
</feature>
<evidence type="ECO:0000313" key="3">
    <source>
        <dbReference type="EMBL" id="MFC0581938.1"/>
    </source>
</evidence>
<feature type="transmembrane region" description="Helical" evidence="2">
    <location>
        <begin position="42"/>
        <end position="63"/>
    </location>
</feature>
<reference evidence="3 4" key="1">
    <citation type="submission" date="2024-09" db="EMBL/GenBank/DDBJ databases">
        <authorList>
            <person name="Sun Q."/>
            <person name="Mori K."/>
        </authorList>
    </citation>
    <scope>NUCLEOTIDE SEQUENCE [LARGE SCALE GENOMIC DNA]</scope>
    <source>
        <strain evidence="3 4">NCAIM B.02604</strain>
    </source>
</reference>
<evidence type="ECO:0000313" key="4">
    <source>
        <dbReference type="Proteomes" id="UP001589862"/>
    </source>
</evidence>
<accession>A0ABV6P9Z7</accession>
<sequence>MNEQPQTLRINWQRVPFAVVGLVSLVAIPVTVMLANAGVVGWSWPLLFGFLTFASVGSLRMLAIRSEYKPHGYHQSPTAASYQRKNVPGLTPRNTAADPFDASQELNAETTEADTAEAVSEHSSDAVEAELQQEHAASETVTDVVAAEAETTWEPVEVPAPKYTREAKAERAEPEPLELPEEPKASVNRLKDTLLVNEDLLREQQERIIRTSVRAHQPKAGALNLDDVLERRRA</sequence>
<keyword evidence="2" id="KW-1133">Transmembrane helix</keyword>
<feature type="region of interest" description="Disordered" evidence="1">
    <location>
        <begin position="72"/>
        <end position="140"/>
    </location>
</feature>
<dbReference type="EMBL" id="JBHLUB010000027">
    <property type="protein sequence ID" value="MFC0581938.1"/>
    <property type="molecule type" value="Genomic_DNA"/>
</dbReference>
<dbReference type="RefSeq" id="WP_377458717.1">
    <property type="nucleotide sequence ID" value="NZ_JBHLUB010000027.1"/>
</dbReference>
<proteinExistence type="predicted"/>
<organism evidence="3 4">
    <name type="scientific">Micrococcoides hystricis</name>
    <dbReference type="NCBI Taxonomy" id="1572761"/>
    <lineage>
        <taxon>Bacteria</taxon>
        <taxon>Bacillati</taxon>
        <taxon>Actinomycetota</taxon>
        <taxon>Actinomycetes</taxon>
        <taxon>Micrococcales</taxon>
        <taxon>Micrococcaceae</taxon>
        <taxon>Micrococcoides</taxon>
    </lineage>
</organism>
<comment type="caution">
    <text evidence="3">The sequence shown here is derived from an EMBL/GenBank/DDBJ whole genome shotgun (WGS) entry which is preliminary data.</text>
</comment>